<dbReference type="Proteomes" id="UP000626148">
    <property type="component" value="Unassembled WGS sequence"/>
</dbReference>
<dbReference type="InterPro" id="IPR012668">
    <property type="entry name" value="CHP02466"/>
</dbReference>
<comment type="caution">
    <text evidence="1">The sequence shown here is derived from an EMBL/GenBank/DDBJ whole genome shotgun (WGS) entry which is preliminary data.</text>
</comment>
<proteinExistence type="predicted"/>
<protein>
    <recommendedName>
        <fullName evidence="3">2OG-Fe(II) oxygenase</fullName>
    </recommendedName>
</protein>
<name>A0A918KT00_9GAMM</name>
<evidence type="ECO:0000313" key="1">
    <source>
        <dbReference type="EMBL" id="GGX72215.1"/>
    </source>
</evidence>
<dbReference type="RefSeq" id="WP_189612957.1">
    <property type="nucleotide sequence ID" value="NZ_BMXR01000015.1"/>
</dbReference>
<sequence>MTDDFITDTPQIEPIPTWSTQLYLCSNPSHALIAEPVKQAIYEHHNRSVIEVASQVAQTAKHGLHESELDFLDTDHPDIEFLNQTLSDLILTIASEANAHNWPEDAEAEAFITESWYHITRQGGYHDAHSHPNCSWCGIYYLDAGDEDFERRSGVNRFYDPRVNAGHYLDAGSEYLNQSGVWDIAPETGKVIVFPSYLTHSALPYFGDKDRVVIAFNAQVHFID</sequence>
<gene>
    <name evidence="1" type="ORF">GCM10007392_44530</name>
</gene>
<dbReference type="NCBIfam" id="TIGR02466">
    <property type="entry name" value="TIGR02466 family protein"/>
    <property type="match status" value="1"/>
</dbReference>
<keyword evidence="2" id="KW-1185">Reference proteome</keyword>
<dbReference type="AlphaFoldDB" id="A0A918KT00"/>
<reference evidence="1" key="1">
    <citation type="journal article" date="2014" name="Int. J. Syst. Evol. Microbiol.">
        <title>Complete genome sequence of Corynebacterium casei LMG S-19264T (=DSM 44701T), isolated from a smear-ripened cheese.</title>
        <authorList>
            <consortium name="US DOE Joint Genome Institute (JGI-PGF)"/>
            <person name="Walter F."/>
            <person name="Albersmeier A."/>
            <person name="Kalinowski J."/>
            <person name="Ruckert C."/>
        </authorList>
    </citation>
    <scope>NUCLEOTIDE SEQUENCE</scope>
    <source>
        <strain evidence="1">KCTC 22169</strain>
    </source>
</reference>
<reference evidence="1" key="2">
    <citation type="submission" date="2020-09" db="EMBL/GenBank/DDBJ databases">
        <authorList>
            <person name="Sun Q."/>
            <person name="Kim S."/>
        </authorList>
    </citation>
    <scope>NUCLEOTIDE SEQUENCE</scope>
    <source>
        <strain evidence="1">KCTC 22169</strain>
    </source>
</reference>
<accession>A0A918KT00</accession>
<dbReference type="Pfam" id="PF13759">
    <property type="entry name" value="2OG-FeII_Oxy_5"/>
    <property type="match status" value="1"/>
</dbReference>
<organism evidence="1 2">
    <name type="scientific">Saccharospirillum salsuginis</name>
    <dbReference type="NCBI Taxonomy" id="418750"/>
    <lineage>
        <taxon>Bacteria</taxon>
        <taxon>Pseudomonadati</taxon>
        <taxon>Pseudomonadota</taxon>
        <taxon>Gammaproteobacteria</taxon>
        <taxon>Oceanospirillales</taxon>
        <taxon>Saccharospirillaceae</taxon>
        <taxon>Saccharospirillum</taxon>
    </lineage>
</organism>
<evidence type="ECO:0000313" key="2">
    <source>
        <dbReference type="Proteomes" id="UP000626148"/>
    </source>
</evidence>
<evidence type="ECO:0008006" key="3">
    <source>
        <dbReference type="Google" id="ProtNLM"/>
    </source>
</evidence>
<dbReference type="EMBL" id="BMXR01000015">
    <property type="protein sequence ID" value="GGX72215.1"/>
    <property type="molecule type" value="Genomic_DNA"/>
</dbReference>
<dbReference type="Gene3D" id="2.60.120.620">
    <property type="entry name" value="q2cbj1_9rhob like domain"/>
    <property type="match status" value="1"/>
</dbReference>